<sequence>MKISILIKIQGILNMNKLLVTTLILIISGLSHANQSRYVLSDDKQLCEAASYFAAVALEGHYRGEDKKILLDYINESQEIPNIKKTYFKMLLNEAYNKPIYSSEEEMKKALMKFHDDTSKDCMKKALR</sequence>
<evidence type="ECO:0000313" key="1">
    <source>
        <dbReference type="EMBL" id="AOA58333.1"/>
    </source>
</evidence>
<name>A0A1B2LZX6_9GAMM</name>
<dbReference type="KEGG" id="ala:BFG52_08180"/>
<gene>
    <name evidence="1" type="ORF">BFG52_08180</name>
</gene>
<accession>A0A1B2LZX6</accession>
<proteinExistence type="predicted"/>
<organism evidence="1 2">
    <name type="scientific">Acinetobacter larvae</name>
    <dbReference type="NCBI Taxonomy" id="1789224"/>
    <lineage>
        <taxon>Bacteria</taxon>
        <taxon>Pseudomonadati</taxon>
        <taxon>Pseudomonadota</taxon>
        <taxon>Gammaproteobacteria</taxon>
        <taxon>Moraxellales</taxon>
        <taxon>Moraxellaceae</taxon>
        <taxon>Acinetobacter</taxon>
    </lineage>
</organism>
<dbReference type="OrthoDB" id="9913462at2"/>
<dbReference type="STRING" id="1789224.BFG52_08180"/>
<reference evidence="1 2" key="1">
    <citation type="submission" date="2016-08" db="EMBL/GenBank/DDBJ databases">
        <authorList>
            <person name="Seilhamer J.J."/>
        </authorList>
    </citation>
    <scope>NUCLEOTIDE SEQUENCE [LARGE SCALE GENOMIC DNA]</scope>
    <source>
        <strain evidence="1 2">BRTC-1</strain>
    </source>
</reference>
<keyword evidence="2" id="KW-1185">Reference proteome</keyword>
<dbReference type="RefSeq" id="WP_067554560.1">
    <property type="nucleotide sequence ID" value="NZ_CP016895.1"/>
</dbReference>
<evidence type="ECO:0000313" key="2">
    <source>
        <dbReference type="Proteomes" id="UP000093391"/>
    </source>
</evidence>
<dbReference type="Proteomes" id="UP000093391">
    <property type="component" value="Chromosome"/>
</dbReference>
<protein>
    <submittedName>
        <fullName evidence="1">Uncharacterized protein</fullName>
    </submittedName>
</protein>
<dbReference type="EMBL" id="CP016895">
    <property type="protein sequence ID" value="AOA58333.1"/>
    <property type="molecule type" value="Genomic_DNA"/>
</dbReference>
<dbReference type="AlphaFoldDB" id="A0A1B2LZX6"/>